<organism evidence="1 2">
    <name type="scientific">Favolaschia claudopus</name>
    <dbReference type="NCBI Taxonomy" id="2862362"/>
    <lineage>
        <taxon>Eukaryota</taxon>
        <taxon>Fungi</taxon>
        <taxon>Dikarya</taxon>
        <taxon>Basidiomycota</taxon>
        <taxon>Agaricomycotina</taxon>
        <taxon>Agaricomycetes</taxon>
        <taxon>Agaricomycetidae</taxon>
        <taxon>Agaricales</taxon>
        <taxon>Marasmiineae</taxon>
        <taxon>Mycenaceae</taxon>
        <taxon>Favolaschia</taxon>
    </lineage>
</organism>
<dbReference type="AlphaFoldDB" id="A0AAW0BMK4"/>
<dbReference type="EMBL" id="JAWWNJ010000030">
    <property type="protein sequence ID" value="KAK7027183.1"/>
    <property type="molecule type" value="Genomic_DNA"/>
</dbReference>
<evidence type="ECO:0000313" key="2">
    <source>
        <dbReference type="Proteomes" id="UP001362999"/>
    </source>
</evidence>
<dbReference type="Proteomes" id="UP001362999">
    <property type="component" value="Unassembled WGS sequence"/>
</dbReference>
<reference evidence="1 2" key="1">
    <citation type="journal article" date="2024" name="J Genomics">
        <title>Draft genome sequencing and assembly of Favolaschia claudopus CIRM-BRFM 2984 isolated from oak limbs.</title>
        <authorList>
            <person name="Navarro D."/>
            <person name="Drula E."/>
            <person name="Chaduli D."/>
            <person name="Cazenave R."/>
            <person name="Ahrendt S."/>
            <person name="Wang J."/>
            <person name="Lipzen A."/>
            <person name="Daum C."/>
            <person name="Barry K."/>
            <person name="Grigoriev I.V."/>
            <person name="Favel A."/>
            <person name="Rosso M.N."/>
            <person name="Martin F."/>
        </authorList>
    </citation>
    <scope>NUCLEOTIDE SEQUENCE [LARGE SCALE GENOMIC DNA]</scope>
    <source>
        <strain evidence="1 2">CIRM-BRFM 2984</strain>
    </source>
</reference>
<evidence type="ECO:0000313" key="1">
    <source>
        <dbReference type="EMBL" id="KAK7027183.1"/>
    </source>
</evidence>
<proteinExistence type="predicted"/>
<accession>A0AAW0BMK4</accession>
<protein>
    <submittedName>
        <fullName evidence="1">Uncharacterized protein</fullName>
    </submittedName>
</protein>
<keyword evidence="2" id="KW-1185">Reference proteome</keyword>
<comment type="caution">
    <text evidence="1">The sequence shown here is derived from an EMBL/GenBank/DDBJ whole genome shotgun (WGS) entry which is preliminary data.</text>
</comment>
<gene>
    <name evidence="1" type="ORF">R3P38DRAFT_3191528</name>
</gene>
<sequence length="215" mass="23907">MPSSSWNNLFGSPFEVFGSTAVPDQIYGMGALDDTNTFDNEMFGVYNPCGEALTGLEGPHQLELTVGLQFSTGSYHPLTLEALHHRLVWVENYVRDFQLQKEAGTKYKATQSQMSGSSHGMDATTATASAQRWNSDILPSPARRCSPTARVDPQIDRIIDQRRRGRGSQYRVVDTEGKAMWVSGKSMQRINQSMVSDWQRSKAARGSSFMKALTM</sequence>
<name>A0AAW0BMK4_9AGAR</name>